<name>A0A7X0U736_9BURK</name>
<dbReference type="InterPro" id="IPR000524">
    <property type="entry name" value="Tscrpt_reg_HTH_GntR"/>
</dbReference>
<keyword evidence="1" id="KW-0805">Transcription regulation</keyword>
<dbReference type="EMBL" id="JACHLK010000001">
    <property type="protein sequence ID" value="MBB6557548.1"/>
    <property type="molecule type" value="Genomic_DNA"/>
</dbReference>
<dbReference type="InterPro" id="IPR011663">
    <property type="entry name" value="UTRA"/>
</dbReference>
<dbReference type="SMART" id="SM00866">
    <property type="entry name" value="UTRA"/>
    <property type="match status" value="1"/>
</dbReference>
<evidence type="ECO:0000313" key="6">
    <source>
        <dbReference type="Proteomes" id="UP000575083"/>
    </source>
</evidence>
<keyword evidence="3" id="KW-0804">Transcription</keyword>
<gene>
    <name evidence="5" type="ORF">HNP48_000212</name>
</gene>
<dbReference type="Gene3D" id="1.10.10.10">
    <property type="entry name" value="Winged helix-like DNA-binding domain superfamily/Winged helix DNA-binding domain"/>
    <property type="match status" value="1"/>
</dbReference>
<evidence type="ECO:0000259" key="4">
    <source>
        <dbReference type="PROSITE" id="PS50949"/>
    </source>
</evidence>
<dbReference type="Pfam" id="PF07702">
    <property type="entry name" value="UTRA"/>
    <property type="match status" value="1"/>
</dbReference>
<dbReference type="Gene3D" id="3.40.1410.10">
    <property type="entry name" value="Chorismate lyase-like"/>
    <property type="match status" value="1"/>
</dbReference>
<comment type="caution">
    <text evidence="5">The sequence shown here is derived from an EMBL/GenBank/DDBJ whole genome shotgun (WGS) entry which is preliminary data.</text>
</comment>
<dbReference type="AlphaFoldDB" id="A0A7X0U736"/>
<evidence type="ECO:0000256" key="1">
    <source>
        <dbReference type="ARBA" id="ARBA00023015"/>
    </source>
</evidence>
<evidence type="ECO:0000256" key="2">
    <source>
        <dbReference type="ARBA" id="ARBA00023125"/>
    </source>
</evidence>
<keyword evidence="6" id="KW-1185">Reference proteome</keyword>
<dbReference type="SUPFAM" id="SSF64288">
    <property type="entry name" value="Chorismate lyase-like"/>
    <property type="match status" value="1"/>
</dbReference>
<dbReference type="PRINTS" id="PR00035">
    <property type="entry name" value="HTHGNTR"/>
</dbReference>
<dbReference type="CDD" id="cd07377">
    <property type="entry name" value="WHTH_GntR"/>
    <property type="match status" value="1"/>
</dbReference>
<evidence type="ECO:0000256" key="3">
    <source>
        <dbReference type="ARBA" id="ARBA00023163"/>
    </source>
</evidence>
<dbReference type="RefSeq" id="WP_184854998.1">
    <property type="nucleotide sequence ID" value="NZ_JACHLK010000001.1"/>
</dbReference>
<protein>
    <submittedName>
        <fullName evidence="5">DNA-binding GntR family transcriptional regulator</fullName>
    </submittedName>
</protein>
<dbReference type="Pfam" id="PF00392">
    <property type="entry name" value="GntR"/>
    <property type="match status" value="1"/>
</dbReference>
<keyword evidence="2 5" id="KW-0238">DNA-binding</keyword>
<dbReference type="SUPFAM" id="SSF46785">
    <property type="entry name" value="Winged helix' DNA-binding domain"/>
    <property type="match status" value="1"/>
</dbReference>
<dbReference type="Proteomes" id="UP000575083">
    <property type="component" value="Unassembled WGS sequence"/>
</dbReference>
<dbReference type="GO" id="GO:0003700">
    <property type="term" value="F:DNA-binding transcription factor activity"/>
    <property type="evidence" value="ECO:0007669"/>
    <property type="project" value="InterPro"/>
</dbReference>
<feature type="domain" description="HTH gntR-type" evidence="4">
    <location>
        <begin position="6"/>
        <end position="74"/>
    </location>
</feature>
<dbReference type="PANTHER" id="PTHR44846:SF17">
    <property type="entry name" value="GNTR-FAMILY TRANSCRIPTIONAL REGULATOR"/>
    <property type="match status" value="1"/>
</dbReference>
<dbReference type="InterPro" id="IPR036390">
    <property type="entry name" value="WH_DNA-bd_sf"/>
</dbReference>
<dbReference type="PROSITE" id="PS50949">
    <property type="entry name" value="HTH_GNTR"/>
    <property type="match status" value="1"/>
</dbReference>
<dbReference type="SMART" id="SM00345">
    <property type="entry name" value="HTH_GNTR"/>
    <property type="match status" value="1"/>
</dbReference>
<organism evidence="5 6">
    <name type="scientific">Acidovorax soli</name>
    <dbReference type="NCBI Taxonomy" id="592050"/>
    <lineage>
        <taxon>Bacteria</taxon>
        <taxon>Pseudomonadati</taxon>
        <taxon>Pseudomonadota</taxon>
        <taxon>Betaproteobacteria</taxon>
        <taxon>Burkholderiales</taxon>
        <taxon>Comamonadaceae</taxon>
        <taxon>Acidovorax</taxon>
    </lineage>
</organism>
<dbReference type="InterPro" id="IPR028978">
    <property type="entry name" value="Chorismate_lyase_/UTRA_dom_sf"/>
</dbReference>
<dbReference type="GO" id="GO:0045892">
    <property type="term" value="P:negative regulation of DNA-templated transcription"/>
    <property type="evidence" value="ECO:0007669"/>
    <property type="project" value="TreeGrafter"/>
</dbReference>
<dbReference type="InterPro" id="IPR036388">
    <property type="entry name" value="WH-like_DNA-bd_sf"/>
</dbReference>
<dbReference type="GO" id="GO:0003677">
    <property type="term" value="F:DNA binding"/>
    <property type="evidence" value="ECO:0007669"/>
    <property type="project" value="UniProtKB-KW"/>
</dbReference>
<dbReference type="InterPro" id="IPR050679">
    <property type="entry name" value="Bact_HTH_transcr_reg"/>
</dbReference>
<sequence length="248" mass="27456">MTTAAKNTQPDLARDLSEGIASGRFAVGTLLPTEFELCAQYGLSRYAVRKALDGLQELGLISRRKNVGTRVEAQRPQAGFTQSIATVEELARFGAEHMRTVQSVHEVVADLALAQHLGCPGGTRWLHIACLRMEGGSTRKARPICWLDLYIDPAYADIGPIVRDAPETLASTLIEERYGRRIARIRQDIEAVLVPREHAEALRAEAGAPALKITRHYLDAADQVFEISVSLHPADRFKFSQELTRSRE</sequence>
<evidence type="ECO:0000313" key="5">
    <source>
        <dbReference type="EMBL" id="MBB6557548.1"/>
    </source>
</evidence>
<proteinExistence type="predicted"/>
<dbReference type="PANTHER" id="PTHR44846">
    <property type="entry name" value="MANNOSYL-D-GLYCERATE TRANSPORT/METABOLISM SYSTEM REPRESSOR MNGR-RELATED"/>
    <property type="match status" value="1"/>
</dbReference>
<reference evidence="5 6" key="1">
    <citation type="submission" date="2020-08" db="EMBL/GenBank/DDBJ databases">
        <title>Functional genomics of gut bacteria from endangered species of beetles.</title>
        <authorList>
            <person name="Carlos-Shanley C."/>
        </authorList>
    </citation>
    <scope>NUCLEOTIDE SEQUENCE [LARGE SCALE GENOMIC DNA]</scope>
    <source>
        <strain evidence="5 6">S00198</strain>
    </source>
</reference>
<accession>A0A7X0U736</accession>